<dbReference type="PANTHER" id="PTHR45947:SF3">
    <property type="entry name" value="SULFOQUINOVOSYL TRANSFERASE SQD2"/>
    <property type="match status" value="1"/>
</dbReference>
<dbReference type="AlphaFoldDB" id="A0A2H0V8J4"/>
<evidence type="ECO:0000259" key="1">
    <source>
        <dbReference type="Pfam" id="PF00534"/>
    </source>
</evidence>
<organism evidence="3 4">
    <name type="scientific">Candidatus Falkowbacteria bacterium CG10_big_fil_rev_8_21_14_0_10_37_18</name>
    <dbReference type="NCBI Taxonomy" id="1974562"/>
    <lineage>
        <taxon>Bacteria</taxon>
        <taxon>Candidatus Falkowiibacteriota</taxon>
    </lineage>
</organism>
<gene>
    <name evidence="3" type="ORF">COT93_02540</name>
</gene>
<evidence type="ECO:0000259" key="2">
    <source>
        <dbReference type="Pfam" id="PF13439"/>
    </source>
</evidence>
<dbReference type="GO" id="GO:0016757">
    <property type="term" value="F:glycosyltransferase activity"/>
    <property type="evidence" value="ECO:0007669"/>
    <property type="project" value="InterPro"/>
</dbReference>
<dbReference type="PANTHER" id="PTHR45947">
    <property type="entry name" value="SULFOQUINOVOSYL TRANSFERASE SQD2"/>
    <property type="match status" value="1"/>
</dbReference>
<evidence type="ECO:0000313" key="3">
    <source>
        <dbReference type="EMBL" id="PIR95391.1"/>
    </source>
</evidence>
<sequence length="375" mass="42943">MKVALIHDHLAQDGGAEKVLNILAGMFPEAPIYTLLSEEKNVNKYFKNRQIETSIIQKLPGGVKHYQWYLLFMPMAVEFFDLRAYDLVISDTSSFAKGVITRPETLHICYCHTPTRYLWSDTHQYINELKYNKWFKKIISYVLNGLRIWDRAAADRVDMFIANSKTVQKRITKYYRRDSVVIYPPVETEKFTPLDLNAQSAEEKYFLLGCRLAPYKRVDIVVEAFKSLGENYKLKIFGDGVDLSRLQDLAGGASNIEFLGRVSETEKVQLFAGAQAFINPQEEDFGITVVESMAAGRPVIAYRRGGATETIIEGKTGLFFSEQTVSSLVATIKEFNSADFNSQEIRQHAEEFSVANFQKQLKDFIAQHYQEEDRK</sequence>
<dbReference type="Proteomes" id="UP000229972">
    <property type="component" value="Unassembled WGS sequence"/>
</dbReference>
<dbReference type="InterPro" id="IPR050194">
    <property type="entry name" value="Glycosyltransferase_grp1"/>
</dbReference>
<dbReference type="SUPFAM" id="SSF53756">
    <property type="entry name" value="UDP-Glycosyltransferase/glycogen phosphorylase"/>
    <property type="match status" value="1"/>
</dbReference>
<reference evidence="4" key="1">
    <citation type="submission" date="2017-09" db="EMBL/GenBank/DDBJ databases">
        <title>Depth-based differentiation of microbial function through sediment-hosted aquifers and enrichment of novel symbionts in the deep terrestrial subsurface.</title>
        <authorList>
            <person name="Probst A.J."/>
            <person name="Ladd B."/>
            <person name="Jarett J.K."/>
            <person name="Geller-Mcgrath D.E."/>
            <person name="Sieber C.M.K."/>
            <person name="Emerson J.B."/>
            <person name="Anantharaman K."/>
            <person name="Thomas B.C."/>
            <person name="Malmstrom R."/>
            <person name="Stieglmeier M."/>
            <person name="Klingl A."/>
            <person name="Woyke T."/>
            <person name="Ryan C.M."/>
            <person name="Banfield J.F."/>
        </authorList>
    </citation>
    <scope>NUCLEOTIDE SEQUENCE [LARGE SCALE GENOMIC DNA]</scope>
</reference>
<evidence type="ECO:0000313" key="4">
    <source>
        <dbReference type="Proteomes" id="UP000229972"/>
    </source>
</evidence>
<keyword evidence="3" id="KW-0808">Transferase</keyword>
<accession>A0A2H0V8J4</accession>
<dbReference type="InterPro" id="IPR001296">
    <property type="entry name" value="Glyco_trans_1"/>
</dbReference>
<dbReference type="Pfam" id="PF00534">
    <property type="entry name" value="Glycos_transf_1"/>
    <property type="match status" value="1"/>
</dbReference>
<dbReference type="Gene3D" id="3.40.50.2000">
    <property type="entry name" value="Glycogen Phosphorylase B"/>
    <property type="match status" value="2"/>
</dbReference>
<feature type="domain" description="Glycosyl transferase family 1" evidence="1">
    <location>
        <begin position="201"/>
        <end position="342"/>
    </location>
</feature>
<comment type="caution">
    <text evidence="3">The sequence shown here is derived from an EMBL/GenBank/DDBJ whole genome shotgun (WGS) entry which is preliminary data.</text>
</comment>
<dbReference type="InterPro" id="IPR028098">
    <property type="entry name" value="Glyco_trans_4-like_N"/>
</dbReference>
<dbReference type="Pfam" id="PF13439">
    <property type="entry name" value="Glyco_transf_4"/>
    <property type="match status" value="1"/>
</dbReference>
<proteinExistence type="predicted"/>
<dbReference type="EMBL" id="PFAL01000024">
    <property type="protein sequence ID" value="PIR95391.1"/>
    <property type="molecule type" value="Genomic_DNA"/>
</dbReference>
<name>A0A2H0V8J4_9BACT</name>
<feature type="domain" description="Glycosyltransferase subfamily 4-like N-terminal" evidence="2">
    <location>
        <begin position="53"/>
        <end position="190"/>
    </location>
</feature>
<protein>
    <submittedName>
        <fullName evidence="3">Glycosyltransferase family 4 protein</fullName>
    </submittedName>
</protein>